<evidence type="ECO:0000313" key="3">
    <source>
        <dbReference type="EnsemblMetazoa" id="CJA04853.1"/>
    </source>
</evidence>
<dbReference type="AlphaFoldDB" id="A0A8R1HRN2"/>
<evidence type="ECO:0000313" key="4">
    <source>
        <dbReference type="Proteomes" id="UP000005237"/>
    </source>
</evidence>
<feature type="compositionally biased region" description="Basic and acidic residues" evidence="1">
    <location>
        <begin position="134"/>
        <end position="154"/>
    </location>
</feature>
<feature type="compositionally biased region" description="Polar residues" evidence="1">
    <location>
        <begin position="57"/>
        <end position="66"/>
    </location>
</feature>
<protein>
    <recommendedName>
        <fullName evidence="5">Secreted protein</fullName>
    </recommendedName>
</protein>
<reference evidence="3" key="2">
    <citation type="submission" date="2022-06" db="UniProtKB">
        <authorList>
            <consortium name="EnsemblMetazoa"/>
        </authorList>
    </citation>
    <scope>IDENTIFICATION</scope>
    <source>
        <strain evidence="3">DF5081</strain>
    </source>
</reference>
<evidence type="ECO:0008006" key="5">
    <source>
        <dbReference type="Google" id="ProtNLM"/>
    </source>
</evidence>
<feature type="chain" id="PRO_5035786834" description="Secreted protein" evidence="2">
    <location>
        <begin position="20"/>
        <end position="203"/>
    </location>
</feature>
<proteinExistence type="predicted"/>
<accession>A0A8R1HRN2</accession>
<feature type="signal peptide" evidence="2">
    <location>
        <begin position="1"/>
        <end position="19"/>
    </location>
</feature>
<dbReference type="Proteomes" id="UP000005237">
    <property type="component" value="Unassembled WGS sequence"/>
</dbReference>
<feature type="compositionally biased region" description="Basic and acidic residues" evidence="1">
    <location>
        <begin position="75"/>
        <end position="94"/>
    </location>
</feature>
<feature type="region of interest" description="Disordered" evidence="1">
    <location>
        <begin position="32"/>
        <end position="181"/>
    </location>
</feature>
<organism evidence="3 4">
    <name type="scientific">Caenorhabditis japonica</name>
    <dbReference type="NCBI Taxonomy" id="281687"/>
    <lineage>
        <taxon>Eukaryota</taxon>
        <taxon>Metazoa</taxon>
        <taxon>Ecdysozoa</taxon>
        <taxon>Nematoda</taxon>
        <taxon>Chromadorea</taxon>
        <taxon>Rhabditida</taxon>
        <taxon>Rhabditina</taxon>
        <taxon>Rhabditomorpha</taxon>
        <taxon>Rhabditoidea</taxon>
        <taxon>Rhabditidae</taxon>
        <taxon>Peloderinae</taxon>
        <taxon>Caenorhabditis</taxon>
    </lineage>
</organism>
<feature type="compositionally biased region" description="Polar residues" evidence="1">
    <location>
        <begin position="99"/>
        <end position="127"/>
    </location>
</feature>
<dbReference type="EnsemblMetazoa" id="CJA04853.1">
    <property type="protein sequence ID" value="CJA04853.1"/>
    <property type="gene ID" value="WBGene00124057"/>
</dbReference>
<name>A0A8R1HRN2_CAEJA</name>
<keyword evidence="2" id="KW-0732">Signal</keyword>
<evidence type="ECO:0000256" key="1">
    <source>
        <dbReference type="SAM" id="MobiDB-lite"/>
    </source>
</evidence>
<reference evidence="4" key="1">
    <citation type="submission" date="2010-08" db="EMBL/GenBank/DDBJ databases">
        <authorList>
            <consortium name="Caenorhabditis japonica Sequencing Consortium"/>
            <person name="Wilson R.K."/>
        </authorList>
    </citation>
    <scope>NUCLEOTIDE SEQUENCE [LARGE SCALE GENOMIC DNA]</scope>
    <source>
        <strain evidence="4">DF5081</strain>
    </source>
</reference>
<keyword evidence="4" id="KW-1185">Reference proteome</keyword>
<sequence>MSTIAILISSPLLLAPLLSQCNMKDGRLKSEVSTVNLTNPPPHHRAHERKRERDNSGESPSRQISVAPSRAVRIAIKEEPKTVEVTHGSKDRSPDGLPSPSQQASIEQITSAMTPIRSPQKQTSQWSAIARIGGSKEKKGEPTVKKRERAKDRVQQTTHTTTEERTARGVKAKPKSEDKTNIQEEYMNDQEEDDTLVCVKSIE</sequence>
<evidence type="ECO:0000256" key="2">
    <source>
        <dbReference type="SAM" id="SignalP"/>
    </source>
</evidence>